<dbReference type="PANTHER" id="PTHR44846:SF5">
    <property type="entry name" value="HTH-TYPE TRANSCRIPTIONAL REGULATOR GMUR"/>
    <property type="match status" value="1"/>
</dbReference>
<protein>
    <submittedName>
        <fullName evidence="6">GntR family transcriptional regulator</fullName>
    </submittedName>
</protein>
<dbReference type="InterPro" id="IPR011663">
    <property type="entry name" value="UTRA"/>
</dbReference>
<keyword evidence="1" id="KW-0678">Repressor</keyword>
<evidence type="ECO:0000256" key="2">
    <source>
        <dbReference type="ARBA" id="ARBA00023015"/>
    </source>
</evidence>
<name>A0AAW8SYC2_9ENTE</name>
<dbReference type="InterPro" id="IPR000524">
    <property type="entry name" value="Tscrpt_reg_HTH_GntR"/>
</dbReference>
<dbReference type="PROSITE" id="PS50949">
    <property type="entry name" value="HTH_GNTR"/>
    <property type="match status" value="1"/>
</dbReference>
<dbReference type="RefSeq" id="WP_010743719.1">
    <property type="nucleotide sequence ID" value="NZ_BAAAXM010000014.1"/>
</dbReference>
<comment type="caution">
    <text evidence="6">The sequence shown here is derived from an EMBL/GenBank/DDBJ whole genome shotgun (WGS) entry which is preliminary data.</text>
</comment>
<dbReference type="InterPro" id="IPR028978">
    <property type="entry name" value="Chorismate_lyase_/UTRA_dom_sf"/>
</dbReference>
<dbReference type="FunFam" id="3.40.1410.10:FF:000008">
    <property type="entry name" value="Transcriptional regulator, GntR family"/>
    <property type="match status" value="1"/>
</dbReference>
<dbReference type="Gene3D" id="1.10.10.10">
    <property type="entry name" value="Winged helix-like DNA-binding domain superfamily/Winged helix DNA-binding domain"/>
    <property type="match status" value="1"/>
</dbReference>
<feature type="domain" description="HTH gntR-type" evidence="5">
    <location>
        <begin position="1"/>
        <end position="69"/>
    </location>
</feature>
<evidence type="ECO:0000256" key="3">
    <source>
        <dbReference type="ARBA" id="ARBA00023125"/>
    </source>
</evidence>
<organism evidence="6 7">
    <name type="scientific">Enterococcus raffinosus</name>
    <dbReference type="NCBI Taxonomy" id="71452"/>
    <lineage>
        <taxon>Bacteria</taxon>
        <taxon>Bacillati</taxon>
        <taxon>Bacillota</taxon>
        <taxon>Bacilli</taxon>
        <taxon>Lactobacillales</taxon>
        <taxon>Enterococcaceae</taxon>
        <taxon>Enterococcus</taxon>
    </lineage>
</organism>
<gene>
    <name evidence="6" type="ORF">P7D78_09955</name>
</gene>
<dbReference type="CDD" id="cd07377">
    <property type="entry name" value="WHTH_GntR"/>
    <property type="match status" value="1"/>
</dbReference>
<dbReference type="Pfam" id="PF00392">
    <property type="entry name" value="GntR"/>
    <property type="match status" value="1"/>
</dbReference>
<dbReference type="SMART" id="SM00345">
    <property type="entry name" value="HTH_GNTR"/>
    <property type="match status" value="1"/>
</dbReference>
<dbReference type="Gene3D" id="3.40.1410.10">
    <property type="entry name" value="Chorismate lyase-like"/>
    <property type="match status" value="1"/>
</dbReference>
<dbReference type="PRINTS" id="PR00035">
    <property type="entry name" value="HTHGNTR"/>
</dbReference>
<evidence type="ECO:0000259" key="5">
    <source>
        <dbReference type="PROSITE" id="PS50949"/>
    </source>
</evidence>
<evidence type="ECO:0000256" key="4">
    <source>
        <dbReference type="ARBA" id="ARBA00023163"/>
    </source>
</evidence>
<evidence type="ECO:0000313" key="7">
    <source>
        <dbReference type="Proteomes" id="UP001249240"/>
    </source>
</evidence>
<evidence type="ECO:0000256" key="1">
    <source>
        <dbReference type="ARBA" id="ARBA00022491"/>
    </source>
</evidence>
<accession>A0AAW8SYC2</accession>
<dbReference type="SMART" id="SM00866">
    <property type="entry name" value="UTRA"/>
    <property type="match status" value="1"/>
</dbReference>
<reference evidence="6" key="1">
    <citation type="submission" date="2023-03" db="EMBL/GenBank/DDBJ databases">
        <authorList>
            <person name="Shen W."/>
            <person name="Cai J."/>
        </authorList>
    </citation>
    <scope>NUCLEOTIDE SEQUENCE</scope>
    <source>
        <strain evidence="6">B646-2</strain>
    </source>
</reference>
<dbReference type="EMBL" id="JARPXM010000008">
    <property type="protein sequence ID" value="MDT2538451.1"/>
    <property type="molecule type" value="Genomic_DNA"/>
</dbReference>
<keyword evidence="2" id="KW-0805">Transcription regulation</keyword>
<evidence type="ECO:0000313" key="6">
    <source>
        <dbReference type="EMBL" id="MDT2538451.1"/>
    </source>
</evidence>
<dbReference type="GO" id="GO:0003700">
    <property type="term" value="F:DNA-binding transcription factor activity"/>
    <property type="evidence" value="ECO:0007669"/>
    <property type="project" value="InterPro"/>
</dbReference>
<sequence length="239" mass="27619">MPKYEEIANTLRNRIKTETYPAGSLLPKQIELVKEFSVSRMTVQKALEILTLEGLIASKKGVGTTILHHPFLTKDTSALSYYDGLSAEMEKANRKLESRIIEFNVEFPDTAIQEKLHISEEEPVYNIIRLRVLDDNPFILEHTYMPIQAVPNLKKEIIESSIYQYIKNDLGIKITGAYRTIRADKSSEYDQKYLDCAVDDPVLEIRQIAYQQNGDPIEYSRSRNRFDVRDYSFLDMKGN</sequence>
<dbReference type="GO" id="GO:0003677">
    <property type="term" value="F:DNA binding"/>
    <property type="evidence" value="ECO:0007669"/>
    <property type="project" value="UniProtKB-KW"/>
</dbReference>
<dbReference type="SUPFAM" id="SSF46785">
    <property type="entry name" value="Winged helix' DNA-binding domain"/>
    <property type="match status" value="1"/>
</dbReference>
<dbReference type="InterPro" id="IPR036390">
    <property type="entry name" value="WH_DNA-bd_sf"/>
</dbReference>
<dbReference type="AlphaFoldDB" id="A0AAW8SYC2"/>
<proteinExistence type="predicted"/>
<keyword evidence="3" id="KW-0238">DNA-binding</keyword>
<dbReference type="Proteomes" id="UP001249240">
    <property type="component" value="Unassembled WGS sequence"/>
</dbReference>
<keyword evidence="4" id="KW-0804">Transcription</keyword>
<dbReference type="PANTHER" id="PTHR44846">
    <property type="entry name" value="MANNOSYL-D-GLYCERATE TRANSPORT/METABOLISM SYSTEM REPRESSOR MNGR-RELATED"/>
    <property type="match status" value="1"/>
</dbReference>
<dbReference type="Pfam" id="PF07702">
    <property type="entry name" value="UTRA"/>
    <property type="match status" value="1"/>
</dbReference>
<dbReference type="InterPro" id="IPR050679">
    <property type="entry name" value="Bact_HTH_transcr_reg"/>
</dbReference>
<dbReference type="SUPFAM" id="SSF64288">
    <property type="entry name" value="Chorismate lyase-like"/>
    <property type="match status" value="1"/>
</dbReference>
<dbReference type="GO" id="GO:0045892">
    <property type="term" value="P:negative regulation of DNA-templated transcription"/>
    <property type="evidence" value="ECO:0007669"/>
    <property type="project" value="TreeGrafter"/>
</dbReference>
<dbReference type="InterPro" id="IPR036388">
    <property type="entry name" value="WH-like_DNA-bd_sf"/>
</dbReference>